<reference evidence="2 3" key="1">
    <citation type="submission" date="2010-12" db="EMBL/GenBank/DDBJ databases">
        <authorList>
            <person name="Muzny D."/>
            <person name="Qin X."/>
            <person name="Buhay C."/>
            <person name="Dugan-Rocha S."/>
            <person name="Ding Y."/>
            <person name="Chen G."/>
            <person name="Hawes A."/>
            <person name="Holder M."/>
            <person name="Jhangiani S."/>
            <person name="Johnson A."/>
            <person name="Khan Z."/>
            <person name="Li Z."/>
            <person name="Liu W."/>
            <person name="Liu X."/>
            <person name="Perez L."/>
            <person name="Shen H."/>
            <person name="Wang Q."/>
            <person name="Watt J."/>
            <person name="Xi L."/>
            <person name="Xin Y."/>
            <person name="Zhou J."/>
            <person name="Deng J."/>
            <person name="Jiang H."/>
            <person name="Liu Y."/>
            <person name="Qu J."/>
            <person name="Song X.-Z."/>
            <person name="Zhang L."/>
            <person name="Villasana D."/>
            <person name="Johnson A."/>
            <person name="Liu J."/>
            <person name="Liyanage D."/>
            <person name="Lorensuhewa L."/>
            <person name="Robinson T."/>
            <person name="Song A."/>
            <person name="Song B.-B."/>
            <person name="Dinh H."/>
            <person name="Thornton R."/>
            <person name="Coyle M."/>
            <person name="Francisco L."/>
            <person name="Jackson L."/>
            <person name="Javaid M."/>
            <person name="Korchina V."/>
            <person name="Kovar C."/>
            <person name="Mata R."/>
            <person name="Mathew T."/>
            <person name="Ngo R."/>
            <person name="Nguyen L."/>
            <person name="Nguyen N."/>
            <person name="Okwuonu G."/>
            <person name="Ongeri F."/>
            <person name="Pham C."/>
            <person name="Simmons D."/>
            <person name="Wilczek-Boney K."/>
            <person name="Hale W."/>
            <person name="Jakkamsetti A."/>
            <person name="Pham P."/>
            <person name="Ruth R."/>
            <person name="San Lucas F."/>
            <person name="Warren J."/>
            <person name="Zhang J."/>
            <person name="Zhao Z."/>
            <person name="Zhou C."/>
            <person name="Zhu D."/>
            <person name="Lee S."/>
            <person name="Bess C."/>
            <person name="Blankenburg K."/>
            <person name="Forbes L."/>
            <person name="Fu Q."/>
            <person name="Gubbala S."/>
            <person name="Hirani K."/>
            <person name="Jayaseelan J.C."/>
            <person name="Lara F."/>
            <person name="Munidasa M."/>
            <person name="Palculict T."/>
            <person name="Patil S."/>
            <person name="Pu L.-L."/>
            <person name="Saada N."/>
            <person name="Tang L."/>
            <person name="Weissenberger G."/>
            <person name="Zhu Y."/>
            <person name="Hemphill L."/>
            <person name="Shang Y."/>
            <person name="Youmans B."/>
            <person name="Ayvaz T."/>
            <person name="Ross M."/>
            <person name="Santibanez J."/>
            <person name="Aqrawi P."/>
            <person name="Gross S."/>
            <person name="Joshi V."/>
            <person name="Fowler G."/>
            <person name="Nazareth L."/>
            <person name="Reid J."/>
            <person name="Worley K."/>
            <person name="Petrosino J."/>
            <person name="Highlander S."/>
            <person name="Gibbs R."/>
        </authorList>
    </citation>
    <scope>NUCLEOTIDE SEQUENCE [LARGE SCALE GENOMIC DNA]</scope>
    <source>
        <strain evidence="2 3">DSM 10105</strain>
    </source>
</reference>
<evidence type="ECO:0000313" key="2">
    <source>
        <dbReference type="EMBL" id="EFT84112.1"/>
    </source>
</evidence>
<evidence type="ECO:0000313" key="3">
    <source>
        <dbReference type="Proteomes" id="UP000004946"/>
    </source>
</evidence>
<dbReference type="EMBL" id="AEON01000001">
    <property type="protein sequence ID" value="EFT84112.1"/>
    <property type="molecule type" value="Genomic_DNA"/>
</dbReference>
<feature type="compositionally biased region" description="Acidic residues" evidence="1">
    <location>
        <begin position="51"/>
        <end position="65"/>
    </location>
</feature>
<name>E6JZV8_PARDN</name>
<accession>E6JZV8</accession>
<feature type="compositionally biased region" description="Polar residues" evidence="1">
    <location>
        <begin position="1"/>
        <end position="36"/>
    </location>
</feature>
<keyword evidence="3" id="KW-1185">Reference proteome</keyword>
<dbReference type="AlphaFoldDB" id="E6JZV8"/>
<dbReference type="RefSeq" id="WP_006290555.1">
    <property type="nucleotide sequence ID" value="NZ_AP012333.1"/>
</dbReference>
<feature type="region of interest" description="Disordered" evidence="1">
    <location>
        <begin position="1"/>
        <end position="79"/>
    </location>
</feature>
<evidence type="ECO:0000256" key="1">
    <source>
        <dbReference type="SAM" id="MobiDB-lite"/>
    </source>
</evidence>
<dbReference type="HOGENOM" id="CLU_1298766_0_0_11"/>
<organism evidence="2 3">
    <name type="scientific">Parascardovia denticolens DSM 10105 = JCM 12538</name>
    <dbReference type="NCBI Taxonomy" id="864564"/>
    <lineage>
        <taxon>Bacteria</taxon>
        <taxon>Bacillati</taxon>
        <taxon>Actinomycetota</taxon>
        <taxon>Actinomycetes</taxon>
        <taxon>Bifidobacteriales</taxon>
        <taxon>Bifidobacteriaceae</taxon>
        <taxon>Parascardovia</taxon>
    </lineage>
</organism>
<proteinExistence type="predicted"/>
<sequence length="212" mass="23560">MSIWDSTPSWAQGEPVQNETENMQTGTENVEQTEQETAPEPVEQPVAETVEQPEEASEETGDESETMGRKNVKRTLPRQTEQSVTRLYQIFQTLQKDGMVKAVQNITGSRSEKPETLALALTGKKNREKVRDIVKTFDSLNGLDQMSRVAELTVLFSRDGRTASSLYRVLNLLHPDRQFGSACGVASKDAVRLASKLDEGVDLSVLNGLLYE</sequence>
<protein>
    <submittedName>
        <fullName evidence="2">Uncharacterized protein</fullName>
    </submittedName>
</protein>
<dbReference type="Proteomes" id="UP000004946">
    <property type="component" value="Chromosome"/>
</dbReference>
<dbReference type="PATRIC" id="fig|864564.6.peg.593"/>
<dbReference type="KEGG" id="pdo:PSDT_0538"/>
<gene>
    <name evidence="2" type="ORF">HMPREF0620_1117</name>
</gene>
<comment type="caution">
    <text evidence="2">The sequence shown here is derived from an EMBL/GenBank/DDBJ whole genome shotgun (WGS) entry which is preliminary data.</text>
</comment>